<organism evidence="1 2">
    <name type="scientific">Caulobacter mirabilis</name>
    <dbReference type="NCBI Taxonomy" id="69666"/>
    <lineage>
        <taxon>Bacteria</taxon>
        <taxon>Pseudomonadati</taxon>
        <taxon>Pseudomonadota</taxon>
        <taxon>Alphaproteobacteria</taxon>
        <taxon>Caulobacterales</taxon>
        <taxon>Caulobacteraceae</taxon>
        <taxon>Caulobacter</taxon>
    </lineage>
</organism>
<reference evidence="1 2" key="1">
    <citation type="submission" date="2017-10" db="EMBL/GenBank/DDBJ databases">
        <title>Genome sequence of Caulobacter mirabilis FWC38.</title>
        <authorList>
            <person name="Fiebig A."/>
            <person name="Crosson S."/>
        </authorList>
    </citation>
    <scope>NUCLEOTIDE SEQUENCE [LARGE SCALE GENOMIC DNA]</scope>
    <source>
        <strain evidence="1 2">FWC 38</strain>
    </source>
</reference>
<dbReference type="PROSITE" id="PS51318">
    <property type="entry name" value="TAT"/>
    <property type="match status" value="1"/>
</dbReference>
<dbReference type="AlphaFoldDB" id="A0A2D2AZU9"/>
<dbReference type="SUPFAM" id="SSF50156">
    <property type="entry name" value="PDZ domain-like"/>
    <property type="match status" value="1"/>
</dbReference>
<name>A0A2D2AZU9_9CAUL</name>
<evidence type="ECO:0008006" key="3">
    <source>
        <dbReference type="Google" id="ProtNLM"/>
    </source>
</evidence>
<dbReference type="Proteomes" id="UP000228945">
    <property type="component" value="Chromosome"/>
</dbReference>
<dbReference type="InterPro" id="IPR036034">
    <property type="entry name" value="PDZ_sf"/>
</dbReference>
<gene>
    <name evidence="1" type="ORF">CSW64_14525</name>
</gene>
<protein>
    <recommendedName>
        <fullName evidence="3">PDZ domain-containing protein</fullName>
    </recommendedName>
</protein>
<proteinExistence type="predicted"/>
<dbReference type="RefSeq" id="WP_099622782.1">
    <property type="nucleotide sequence ID" value="NZ_CP024201.1"/>
</dbReference>
<dbReference type="InterPro" id="IPR021109">
    <property type="entry name" value="Peptidase_aspartic_dom_sf"/>
</dbReference>
<dbReference type="OrthoDB" id="198130at2"/>
<keyword evidence="2" id="KW-1185">Reference proteome</keyword>
<accession>A0A2D2AZU9</accession>
<dbReference type="InterPro" id="IPR006311">
    <property type="entry name" value="TAT_signal"/>
</dbReference>
<dbReference type="KEGG" id="cmb:CSW64_14525"/>
<evidence type="ECO:0000313" key="1">
    <source>
        <dbReference type="EMBL" id="ATQ43533.1"/>
    </source>
</evidence>
<sequence>MAADSVSRRNVMAGGLLALLAGGAAPAQPGPVVARFRLENGRVLIDALLNGMGPFPFIIDTGAEVSCVMETTAKAVGLRKLRDVKLKGESFPLYAADEMVLGGAVRQTDVALAGLWRLGGGVGIVASGMVTTFDSDLDFDRGEWRVYPQGAGERAGFTAIPSALPDSPNANGSRRIESEAHYGDEKLSLLWDTGAPRPLKLDYNHAKRLGLWDDGLPWSPIPVTGITGTEAAPGRLVRARQPIRVGPLSFENQLVALGAPEHARASWGSDEDGLLGLPILQRMNIAIDAKARRVLIKASGLSTPEQRYNRSGIWLDKAPDGSATVGQVGKGSPGEAAGLKVGDRLEGDFVELLRTLGGPAGMVVTVKVAGRGAVTLTPADYL</sequence>
<dbReference type="Gene3D" id="2.40.70.10">
    <property type="entry name" value="Acid Proteases"/>
    <property type="match status" value="2"/>
</dbReference>
<dbReference type="EMBL" id="CP024201">
    <property type="protein sequence ID" value="ATQ43533.1"/>
    <property type="molecule type" value="Genomic_DNA"/>
</dbReference>
<evidence type="ECO:0000313" key="2">
    <source>
        <dbReference type="Proteomes" id="UP000228945"/>
    </source>
</evidence>